<organism evidence="1 2">
    <name type="scientific">Tistrella bauzanensis</name>
    <dbReference type="NCBI Taxonomy" id="657419"/>
    <lineage>
        <taxon>Bacteria</taxon>
        <taxon>Pseudomonadati</taxon>
        <taxon>Pseudomonadota</taxon>
        <taxon>Alphaproteobacteria</taxon>
        <taxon>Geminicoccales</taxon>
        <taxon>Geminicoccaceae</taxon>
        <taxon>Tistrella</taxon>
    </lineage>
</organism>
<dbReference type="Pfam" id="PF14518">
    <property type="entry name" value="Haem_oxygenas_2"/>
    <property type="match status" value="1"/>
</dbReference>
<accession>A0ABQ1I8H5</accession>
<dbReference type="Gene3D" id="1.20.910.10">
    <property type="entry name" value="Heme oxygenase-like"/>
    <property type="match status" value="2"/>
</dbReference>
<dbReference type="EMBL" id="BMDZ01000001">
    <property type="protein sequence ID" value="GGB23057.1"/>
    <property type="molecule type" value="Genomic_DNA"/>
</dbReference>
<dbReference type="InterPro" id="IPR016084">
    <property type="entry name" value="Haem_Oase-like_multi-hlx"/>
</dbReference>
<protein>
    <recommendedName>
        <fullName evidence="3">Thiaminase-2/PQQC domain-containing protein</fullName>
    </recommendedName>
</protein>
<evidence type="ECO:0000313" key="2">
    <source>
        <dbReference type="Proteomes" id="UP000603352"/>
    </source>
</evidence>
<dbReference type="Proteomes" id="UP000603352">
    <property type="component" value="Unassembled WGS sequence"/>
</dbReference>
<sequence>MHSPDPSTARPLKPRLAARIVEDAGGLSLDRGDSRFILAPEGIDARALGQVLRLIDGGAGTADLVRAAGSAVGQGIGRLIDDLAAHDLIDEVAAPHARSGRAALLALEDRTNRLLFRTLYRNRFWRAMLDDPHAVPERVFHGMAIENYHFLFRESWFDSPVLAWTGSTPARVAMNRFYAEETGHDELILKALVSVGIDREMLARTVPLPETMALANALSHWARTDPLLFFATLGVLEGRDIAVDSFVTAAERRGLDEAFVGPIRAHAGINMTGEHGMLTREIFDALDGVGEDDIRRVSDGLDLFVALYDDFYSAILDHYAAPGDRLRRVESFAPDTVLMSIALPLTADPAAALPPVPRRPRLRAGVGVDCAADHVRLDYGDQGCVIDILPQGADEAVRLMQALGTGADRARLAAVAPGFADGLDGLLSTLDGLGLLDDADPGQVRGVSGVQAMRELRRFIAAAERRICTGSLAHAFAEGSASRAQVVGYAIEYHQIVRMGPRAVAPALAHAGPPARTRLMERFLADEVGHDRTLAQALGAVGLDEDLLDDLVPLPESFALTVTLGVLAAQDPVSFEALLFLFERPAATFHDLLVARARALDLPDGFWSPLVWHAGLNDDGGHGDISARLMALRDFVGAEQVLVVLKAAVQLLEGFDRLERRILHHYGPGDDVRPALRLPASRRAVAGNGRVPS</sequence>
<gene>
    <name evidence="1" type="ORF">GCM10011505_00360</name>
</gene>
<comment type="caution">
    <text evidence="1">The sequence shown here is derived from an EMBL/GenBank/DDBJ whole genome shotgun (WGS) entry which is preliminary data.</text>
</comment>
<name>A0ABQ1I8H5_9PROT</name>
<dbReference type="RefSeq" id="WP_188573935.1">
    <property type="nucleotide sequence ID" value="NZ_BMDZ01000001.1"/>
</dbReference>
<keyword evidence="2" id="KW-1185">Reference proteome</keyword>
<evidence type="ECO:0008006" key="3">
    <source>
        <dbReference type="Google" id="ProtNLM"/>
    </source>
</evidence>
<proteinExistence type="predicted"/>
<reference evidence="2" key="1">
    <citation type="journal article" date="2019" name="Int. J. Syst. Evol. Microbiol.">
        <title>The Global Catalogue of Microorganisms (GCM) 10K type strain sequencing project: providing services to taxonomists for standard genome sequencing and annotation.</title>
        <authorList>
            <consortium name="The Broad Institute Genomics Platform"/>
            <consortium name="The Broad Institute Genome Sequencing Center for Infectious Disease"/>
            <person name="Wu L."/>
            <person name="Ma J."/>
        </authorList>
    </citation>
    <scope>NUCLEOTIDE SEQUENCE [LARGE SCALE GENOMIC DNA]</scope>
    <source>
        <strain evidence="2">CGMCC 1.10188</strain>
    </source>
</reference>
<evidence type="ECO:0000313" key="1">
    <source>
        <dbReference type="EMBL" id="GGB23057.1"/>
    </source>
</evidence>
<dbReference type="SUPFAM" id="SSF48613">
    <property type="entry name" value="Heme oxygenase-like"/>
    <property type="match status" value="2"/>
</dbReference>